<evidence type="ECO:0000256" key="4">
    <source>
        <dbReference type="ARBA" id="ARBA00011901"/>
    </source>
</evidence>
<gene>
    <name evidence="13" type="primary">amiC_1</name>
    <name evidence="12" type="ORF">I6G29_03520</name>
    <name evidence="13" type="ORF">NCTC11997_00755</name>
</gene>
<dbReference type="RefSeq" id="WP_018573226.1">
    <property type="nucleotide sequence ID" value="NZ_CP065725.1"/>
</dbReference>
<feature type="domain" description="MurNAc-LAA" evidence="11">
    <location>
        <begin position="272"/>
        <end position="427"/>
    </location>
</feature>
<dbReference type="Gene3D" id="2.60.40.3500">
    <property type="match status" value="1"/>
</dbReference>
<keyword evidence="15" id="KW-1185">Reference proteome</keyword>
<dbReference type="EC" id="3.5.1.28" evidence="4"/>
<evidence type="ECO:0000256" key="6">
    <source>
        <dbReference type="ARBA" id="ARBA00022764"/>
    </source>
</evidence>
<evidence type="ECO:0000256" key="8">
    <source>
        <dbReference type="ARBA" id="ARBA00023316"/>
    </source>
</evidence>
<dbReference type="OrthoDB" id="9806267at2"/>
<dbReference type="Proteomes" id="UP000594903">
    <property type="component" value="Chromosome"/>
</dbReference>
<dbReference type="AlphaFoldDB" id="A0A378XFJ8"/>
<dbReference type="Gene3D" id="3.40.630.40">
    <property type="entry name" value="Zn-dependent exopeptidases"/>
    <property type="match status" value="1"/>
</dbReference>
<feature type="region of interest" description="Disordered" evidence="10">
    <location>
        <begin position="177"/>
        <end position="206"/>
    </location>
</feature>
<keyword evidence="5" id="KW-0732">Signal</keyword>
<evidence type="ECO:0000256" key="7">
    <source>
        <dbReference type="ARBA" id="ARBA00022801"/>
    </source>
</evidence>
<evidence type="ECO:0000256" key="9">
    <source>
        <dbReference type="ARBA" id="ARBA00074581"/>
    </source>
</evidence>
<dbReference type="PANTHER" id="PTHR30404:SF0">
    <property type="entry name" value="N-ACETYLMURAMOYL-L-ALANINE AMIDASE AMIC"/>
    <property type="match status" value="1"/>
</dbReference>
<dbReference type="CDD" id="cd02696">
    <property type="entry name" value="MurNAc-LAA"/>
    <property type="match status" value="1"/>
</dbReference>
<dbReference type="EMBL" id="CP065725">
    <property type="protein sequence ID" value="QPT40659.1"/>
    <property type="molecule type" value="Genomic_DNA"/>
</dbReference>
<evidence type="ECO:0000256" key="5">
    <source>
        <dbReference type="ARBA" id="ARBA00022729"/>
    </source>
</evidence>
<dbReference type="Pfam" id="PF11741">
    <property type="entry name" value="AMIN"/>
    <property type="match status" value="1"/>
</dbReference>
<dbReference type="GO" id="GO:0071555">
    <property type="term" value="P:cell wall organization"/>
    <property type="evidence" value="ECO:0007669"/>
    <property type="project" value="UniProtKB-KW"/>
</dbReference>
<sequence length="440" mass="47776">MVKQFELTDKGIKRRRALSVAGSLLTLSVIPKWAQAAGPQVLAVRTWPADEYTRVTLELSAPLSAEHFMLENPNRLVVDLQGITLNQALNSLVSQIKPNDPYIQSIRVGQNRADVVRLVMDLKQSIAPQVFTLKPIGDYQYRLVLDLYPKVAHDPLMALLDSPGDDPLAGIIDQLGANRPTTNAPTVQGQIAPPTPPTSSGSRSRGSRQVLIAIDPGHGGEDPGAIGPSGTREKDIVLAIGKFLRDQINAQPNMRAYMTRDADFFVPLQVRVQKARRVKADIFVSIHADAFTNPSARGTTVFTLSNKGASSAAAKWLANRENQADMIGGVDFGVHDKSTASVLLDLSTTQQIQDSLKIGHRVLSSLSKVNGVHSRRVEQAGFAVLRSPDIPSILVETAFISNPQEERFLRSKSNQKALAQGIARGLQDYLATNPPLARMG</sequence>
<dbReference type="GO" id="GO:0009253">
    <property type="term" value="P:peptidoglycan catabolic process"/>
    <property type="evidence" value="ECO:0007669"/>
    <property type="project" value="InterPro"/>
</dbReference>
<evidence type="ECO:0000313" key="12">
    <source>
        <dbReference type="EMBL" id="QPT40659.1"/>
    </source>
</evidence>
<feature type="compositionally biased region" description="Polar residues" evidence="10">
    <location>
        <begin position="179"/>
        <end position="189"/>
    </location>
</feature>
<keyword evidence="7 13" id="KW-0378">Hydrolase</keyword>
<dbReference type="GO" id="GO:0030288">
    <property type="term" value="C:outer membrane-bounded periplasmic space"/>
    <property type="evidence" value="ECO:0007669"/>
    <property type="project" value="TreeGrafter"/>
</dbReference>
<evidence type="ECO:0000313" key="13">
    <source>
        <dbReference type="EMBL" id="SUA52369.1"/>
    </source>
</evidence>
<dbReference type="Proteomes" id="UP000254603">
    <property type="component" value="Unassembled WGS sequence"/>
</dbReference>
<evidence type="ECO:0000256" key="1">
    <source>
        <dbReference type="ARBA" id="ARBA00001561"/>
    </source>
</evidence>
<proteinExistence type="inferred from homology"/>
<accession>A0A378XFJ8</accession>
<comment type="catalytic activity">
    <reaction evidence="1">
        <text>Hydrolyzes the link between N-acetylmuramoyl residues and L-amino acid residues in certain cell-wall glycopeptides.</text>
        <dbReference type="EC" id="3.5.1.28"/>
    </reaction>
</comment>
<dbReference type="Pfam" id="PF01520">
    <property type="entry name" value="Amidase_3"/>
    <property type="match status" value="1"/>
</dbReference>
<keyword evidence="8" id="KW-0961">Cell wall biogenesis/degradation</keyword>
<evidence type="ECO:0000256" key="2">
    <source>
        <dbReference type="ARBA" id="ARBA00004418"/>
    </source>
</evidence>
<dbReference type="SMART" id="SM00646">
    <property type="entry name" value="Ami_3"/>
    <property type="match status" value="1"/>
</dbReference>
<dbReference type="SUPFAM" id="SSF53187">
    <property type="entry name" value="Zn-dependent exopeptidases"/>
    <property type="match status" value="1"/>
</dbReference>
<name>A0A378XFJ8_9BURK</name>
<keyword evidence="6" id="KW-0574">Periplasm</keyword>
<organism evidence="13 14">
    <name type="scientific">Oligella ureolytica</name>
    <dbReference type="NCBI Taxonomy" id="90244"/>
    <lineage>
        <taxon>Bacteria</taxon>
        <taxon>Pseudomonadati</taxon>
        <taxon>Pseudomonadota</taxon>
        <taxon>Betaproteobacteria</taxon>
        <taxon>Burkholderiales</taxon>
        <taxon>Alcaligenaceae</taxon>
        <taxon>Oligella</taxon>
    </lineage>
</organism>
<dbReference type="PANTHER" id="PTHR30404">
    <property type="entry name" value="N-ACETYLMURAMOYL-L-ALANINE AMIDASE"/>
    <property type="match status" value="1"/>
</dbReference>
<dbReference type="FunFam" id="3.40.630.40:FF:000001">
    <property type="entry name" value="N-acetylmuramoyl-L-alanine amidase"/>
    <property type="match status" value="1"/>
</dbReference>
<comment type="similarity">
    <text evidence="3">Belongs to the N-acetylmuramoyl-L-alanine amidase 3 family.</text>
</comment>
<evidence type="ECO:0000259" key="11">
    <source>
        <dbReference type="SMART" id="SM00646"/>
    </source>
</evidence>
<dbReference type="InterPro" id="IPR021731">
    <property type="entry name" value="AMIN_dom"/>
</dbReference>
<comment type="subcellular location">
    <subcellularLocation>
        <location evidence="2">Periplasm</location>
    </subcellularLocation>
</comment>
<dbReference type="InterPro" id="IPR002508">
    <property type="entry name" value="MurNAc-LAA_cat"/>
</dbReference>
<reference evidence="12 15" key="2">
    <citation type="submission" date="2020-12" db="EMBL/GenBank/DDBJ databases">
        <title>FDA dAtabase for Regulatory Grade micrObial Sequences (FDA-ARGOS): Supporting development and validation of Infectious Disease Dx tests.</title>
        <authorList>
            <person name="Sproer C."/>
            <person name="Gronow S."/>
            <person name="Severitt S."/>
            <person name="Schroder I."/>
            <person name="Tallon L."/>
            <person name="Sadzewicz L."/>
            <person name="Zhao X."/>
            <person name="Boylan J."/>
            <person name="Ott S."/>
            <person name="Bowen H."/>
            <person name="Vavikolanu K."/>
            <person name="Mehta A."/>
            <person name="Aluvathingal J."/>
            <person name="Nadendla S."/>
            <person name="Lowell S."/>
            <person name="Myers T."/>
            <person name="Yan Y."/>
            <person name="Sichtig H."/>
        </authorList>
    </citation>
    <scope>NUCLEOTIDE SEQUENCE [LARGE SCALE GENOMIC DNA]</scope>
    <source>
        <strain evidence="12 15">FDAARGOS_872</strain>
    </source>
</reference>
<reference evidence="13 14" key="1">
    <citation type="submission" date="2018-06" db="EMBL/GenBank/DDBJ databases">
        <authorList>
            <consortium name="Pathogen Informatics"/>
            <person name="Doyle S."/>
        </authorList>
    </citation>
    <scope>NUCLEOTIDE SEQUENCE [LARGE SCALE GENOMIC DNA]</scope>
    <source>
        <strain evidence="13 14">NCTC11997</strain>
    </source>
</reference>
<evidence type="ECO:0000256" key="3">
    <source>
        <dbReference type="ARBA" id="ARBA00010860"/>
    </source>
</evidence>
<evidence type="ECO:0000313" key="14">
    <source>
        <dbReference type="Proteomes" id="UP000254603"/>
    </source>
</evidence>
<dbReference type="GO" id="GO:0008745">
    <property type="term" value="F:N-acetylmuramoyl-L-alanine amidase activity"/>
    <property type="evidence" value="ECO:0007669"/>
    <property type="project" value="UniProtKB-EC"/>
</dbReference>
<protein>
    <recommendedName>
        <fullName evidence="9">N-acetylmuramoyl-L-alanine amidase AmiC</fullName>
        <ecNumber evidence="4">3.5.1.28</ecNumber>
    </recommendedName>
</protein>
<dbReference type="STRING" id="1122619.GCA_000373745_00041"/>
<evidence type="ECO:0000256" key="10">
    <source>
        <dbReference type="SAM" id="MobiDB-lite"/>
    </source>
</evidence>
<evidence type="ECO:0000313" key="15">
    <source>
        <dbReference type="Proteomes" id="UP000594903"/>
    </source>
</evidence>
<dbReference type="EMBL" id="UGSB01000001">
    <property type="protein sequence ID" value="SUA52369.1"/>
    <property type="molecule type" value="Genomic_DNA"/>
</dbReference>
<dbReference type="InterPro" id="IPR050695">
    <property type="entry name" value="N-acetylmuramoyl_amidase_3"/>
</dbReference>